<accession>A0ABD3H5E5</accession>
<gene>
    <name evidence="1" type="ORF">R1sor_002626</name>
</gene>
<organism evidence="1 2">
    <name type="scientific">Riccia sorocarpa</name>
    <dbReference type="NCBI Taxonomy" id="122646"/>
    <lineage>
        <taxon>Eukaryota</taxon>
        <taxon>Viridiplantae</taxon>
        <taxon>Streptophyta</taxon>
        <taxon>Embryophyta</taxon>
        <taxon>Marchantiophyta</taxon>
        <taxon>Marchantiopsida</taxon>
        <taxon>Marchantiidae</taxon>
        <taxon>Marchantiales</taxon>
        <taxon>Ricciaceae</taxon>
        <taxon>Riccia</taxon>
    </lineage>
</organism>
<dbReference type="EMBL" id="JBJQOH010000006">
    <property type="protein sequence ID" value="KAL3684604.1"/>
    <property type="molecule type" value="Genomic_DNA"/>
</dbReference>
<proteinExistence type="predicted"/>
<name>A0ABD3H5E5_9MARC</name>
<comment type="caution">
    <text evidence="1">The sequence shown here is derived from an EMBL/GenBank/DDBJ whole genome shotgun (WGS) entry which is preliminary data.</text>
</comment>
<dbReference type="PANTHER" id="PTHR33116:SF86">
    <property type="entry name" value="REVERSE TRANSCRIPTASE DOMAIN-CONTAINING PROTEIN"/>
    <property type="match status" value="1"/>
</dbReference>
<dbReference type="PANTHER" id="PTHR33116">
    <property type="entry name" value="REVERSE TRANSCRIPTASE ZINC-BINDING DOMAIN-CONTAINING PROTEIN-RELATED-RELATED"/>
    <property type="match status" value="1"/>
</dbReference>
<protein>
    <recommendedName>
        <fullName evidence="3">Reverse transcriptase domain-containing protein</fullName>
    </recommendedName>
</protein>
<dbReference type="Proteomes" id="UP001633002">
    <property type="component" value="Unassembled WGS sequence"/>
</dbReference>
<evidence type="ECO:0000313" key="1">
    <source>
        <dbReference type="EMBL" id="KAL3684604.1"/>
    </source>
</evidence>
<dbReference type="AlphaFoldDB" id="A0ABD3H5E5"/>
<reference evidence="1 2" key="1">
    <citation type="submission" date="2024-09" db="EMBL/GenBank/DDBJ databases">
        <title>Chromosome-scale assembly of Riccia sorocarpa.</title>
        <authorList>
            <person name="Paukszto L."/>
        </authorList>
    </citation>
    <scope>NUCLEOTIDE SEQUENCE [LARGE SCALE GENOMIC DNA]</scope>
    <source>
        <strain evidence="1">LP-2024</strain>
        <tissue evidence="1">Aerial parts of the thallus</tissue>
    </source>
</reference>
<evidence type="ECO:0008006" key="3">
    <source>
        <dbReference type="Google" id="ProtNLM"/>
    </source>
</evidence>
<sequence>MKFDRKFIALTKGLVEGSISKIHEAQGNLKGLRLSATKTALYNLYVDDLGVFISAEPDNLLKLQETIKVYEDISGACLNLEKFIIILVVMDSTPAWLNCTGCYIANEGGVIRYLGFPIGWKLIEAHRYNFLLGRMEKKLRWWAYKLLTFEGRLTVLRHILRNIPNHLLVIMTLSTDNAKNLEGICRKFTWEKNSDGKDKIPLISWEDIHCAKG</sequence>
<keyword evidence="2" id="KW-1185">Reference proteome</keyword>
<evidence type="ECO:0000313" key="2">
    <source>
        <dbReference type="Proteomes" id="UP001633002"/>
    </source>
</evidence>